<organism evidence="1 2">
    <name type="scientific">Maricaulis virginensis</name>
    <dbReference type="NCBI Taxonomy" id="144022"/>
    <lineage>
        <taxon>Bacteria</taxon>
        <taxon>Pseudomonadati</taxon>
        <taxon>Pseudomonadota</taxon>
        <taxon>Alphaproteobacteria</taxon>
        <taxon>Maricaulales</taxon>
        <taxon>Maricaulaceae</taxon>
        <taxon>Maricaulis</taxon>
    </lineage>
</organism>
<reference evidence="1" key="2">
    <citation type="submission" date="2023-01" db="EMBL/GenBank/DDBJ databases">
        <authorList>
            <person name="Sun Q."/>
            <person name="Evtushenko L."/>
        </authorList>
    </citation>
    <scope>NUCLEOTIDE SEQUENCE</scope>
    <source>
        <strain evidence="1">VKM B-1513</strain>
    </source>
</reference>
<protein>
    <submittedName>
        <fullName evidence="1">Lysophospholipase</fullName>
    </submittedName>
</protein>
<proteinExistence type="predicted"/>
<evidence type="ECO:0000313" key="2">
    <source>
        <dbReference type="Proteomes" id="UP001143486"/>
    </source>
</evidence>
<sequence>MLFTTFVLAGAASLAQPAGYTPPDYDAAENWLCRPGREDACTIDLDTTIVHADGTTEIEAHEAASDPAVDCFYVYPTVSNDPGGNSDLVANDEENRVIAAQFARFGSVCRTFAPMYRQVTLTALRQMMAGNTGTGADGMQAYMDVRASFAHYLEHDNDGRPFVLIGHSQGARMLETLVANEVDGQPVQDRMLSAMLIGFNITTPVDAPLGGSFDAILPCSSPDETGCFIGYVTFRADAPPPEGSRFGKTSDPALEVACTNPADLAGNADAPLGAYLATGGAFTSSAEAGPWIADGPEIETDYVRVPGLLTGQCVNSEAGHYFAVTVHGDPADPRADDIVGDVVANGEILPDWGLHLLDVGIAQADLIALVESQAAAYGH</sequence>
<dbReference type="SUPFAM" id="SSF53474">
    <property type="entry name" value="alpha/beta-Hydrolases"/>
    <property type="match status" value="1"/>
</dbReference>
<dbReference type="AlphaFoldDB" id="A0A9W6MNA3"/>
<keyword evidence="2" id="KW-1185">Reference proteome</keyword>
<comment type="caution">
    <text evidence="1">The sequence shown here is derived from an EMBL/GenBank/DDBJ whole genome shotgun (WGS) entry which is preliminary data.</text>
</comment>
<dbReference type="InterPro" id="IPR029058">
    <property type="entry name" value="AB_hydrolase_fold"/>
</dbReference>
<evidence type="ECO:0000313" key="1">
    <source>
        <dbReference type="EMBL" id="GLK51838.1"/>
    </source>
</evidence>
<accession>A0A9W6MNA3</accession>
<name>A0A9W6MNA3_9PROT</name>
<dbReference type="Pfam" id="PF11288">
    <property type="entry name" value="DUF3089"/>
    <property type="match status" value="1"/>
</dbReference>
<dbReference type="EMBL" id="BSFE01000003">
    <property type="protein sequence ID" value="GLK51838.1"/>
    <property type="molecule type" value="Genomic_DNA"/>
</dbReference>
<dbReference type="RefSeq" id="WP_271186203.1">
    <property type="nucleotide sequence ID" value="NZ_BSFE01000003.1"/>
</dbReference>
<dbReference type="InterPro" id="IPR021440">
    <property type="entry name" value="DUF3089"/>
</dbReference>
<gene>
    <name evidence="1" type="ORF">GCM10017621_13460</name>
</gene>
<reference evidence="1" key="1">
    <citation type="journal article" date="2014" name="Int. J. Syst. Evol. Microbiol.">
        <title>Complete genome sequence of Corynebacterium casei LMG S-19264T (=DSM 44701T), isolated from a smear-ripened cheese.</title>
        <authorList>
            <consortium name="US DOE Joint Genome Institute (JGI-PGF)"/>
            <person name="Walter F."/>
            <person name="Albersmeier A."/>
            <person name="Kalinowski J."/>
            <person name="Ruckert C."/>
        </authorList>
    </citation>
    <scope>NUCLEOTIDE SEQUENCE</scope>
    <source>
        <strain evidence="1">VKM B-1513</strain>
    </source>
</reference>
<dbReference type="Proteomes" id="UP001143486">
    <property type="component" value="Unassembled WGS sequence"/>
</dbReference>